<evidence type="ECO:0000313" key="2">
    <source>
        <dbReference type="Proteomes" id="UP001172109"/>
    </source>
</evidence>
<sequence>MRKLTPVRPHKKKYEAVLRASHIDGSAGTQPTFVGLRARFVATPPRCDFRVRRSMLVCKPGKFSGLGPVANWKSMRLYQLCRRLLGLQMKEAAMALWNIASVMSQPEVSIARWRVLEIDAGTRHFVGADERDFSGRVSSAIVAFDYKMLRGRTRSGRVYQLIGLPGHSTNADYVWQHWCAINDVKSFSDVTKELLAGKADDDGI</sequence>
<comment type="caution">
    <text evidence="1">The sequence shown here is derived from an EMBL/GenBank/DDBJ whole genome shotgun (WGS) entry which is preliminary data.</text>
</comment>
<proteinExistence type="predicted"/>
<accession>A0AAP4RA76</accession>
<dbReference type="EMBL" id="JAUJQS010000050">
    <property type="protein sequence ID" value="MDN7570293.1"/>
    <property type="molecule type" value="Genomic_DNA"/>
</dbReference>
<name>A0AAP4RA76_9BURK</name>
<dbReference type="RefSeq" id="WP_224756089.1">
    <property type="nucleotide sequence ID" value="NZ_CADEUY010000015.1"/>
</dbReference>
<organism evidence="1 2">
    <name type="scientific">Burkholderia contaminans</name>
    <dbReference type="NCBI Taxonomy" id="488447"/>
    <lineage>
        <taxon>Bacteria</taxon>
        <taxon>Pseudomonadati</taxon>
        <taxon>Pseudomonadota</taxon>
        <taxon>Betaproteobacteria</taxon>
        <taxon>Burkholderiales</taxon>
        <taxon>Burkholderiaceae</taxon>
        <taxon>Burkholderia</taxon>
        <taxon>Burkholderia cepacia complex</taxon>
    </lineage>
</organism>
<protein>
    <submittedName>
        <fullName evidence="1">Uncharacterized protein</fullName>
    </submittedName>
</protein>
<dbReference type="Proteomes" id="UP001172109">
    <property type="component" value="Unassembled WGS sequence"/>
</dbReference>
<dbReference type="AlphaFoldDB" id="A0AAP4RA76"/>
<gene>
    <name evidence="1" type="ORF">QZM56_38050</name>
</gene>
<reference evidence="1" key="1">
    <citation type="submission" date="2023-07" db="EMBL/GenBank/DDBJ databases">
        <title>A collection of bacterial strains from the Burkholderia cepacia Research Laboratory and Repository.</title>
        <authorList>
            <person name="Lipuma J."/>
            <person name="Spilker T."/>
            <person name="Caverly L."/>
        </authorList>
    </citation>
    <scope>NUCLEOTIDE SEQUENCE</scope>
    <source>
        <strain evidence="1">AU44979</strain>
    </source>
</reference>
<evidence type="ECO:0000313" key="1">
    <source>
        <dbReference type="EMBL" id="MDN7570293.1"/>
    </source>
</evidence>